<gene>
    <name evidence="1" type="ORF">CSO01_21060</name>
</gene>
<dbReference type="Proteomes" id="UP000321798">
    <property type="component" value="Unassembled WGS sequence"/>
</dbReference>
<comment type="caution">
    <text evidence="1">The sequence shown here is derived from an EMBL/GenBank/DDBJ whole genome shotgun (WGS) entry which is preliminary data.</text>
</comment>
<dbReference type="AlphaFoldDB" id="A0A512PDV2"/>
<sequence length="66" mass="7394">MVPTLAGPAQLVPLASLASRGTSVIALRTAAQRGRLKAQRGDDGQWRSTRAWVTEYQRSRYERKPR</sequence>
<evidence type="ECO:0000313" key="1">
    <source>
        <dbReference type="EMBL" id="GEP69391.1"/>
    </source>
</evidence>
<protein>
    <submittedName>
        <fullName evidence="1">Uncharacterized protein</fullName>
    </submittedName>
</protein>
<keyword evidence="2" id="KW-1185">Reference proteome</keyword>
<accession>A0A512PDV2</accession>
<name>A0A512PDV2_9CELL</name>
<reference evidence="1 2" key="1">
    <citation type="submission" date="2019-07" db="EMBL/GenBank/DDBJ databases">
        <title>Whole genome shotgun sequence of Cellulomonas soli NBRC 109434.</title>
        <authorList>
            <person name="Hosoyama A."/>
            <person name="Uohara A."/>
            <person name="Ohji S."/>
            <person name="Ichikawa N."/>
        </authorList>
    </citation>
    <scope>NUCLEOTIDE SEQUENCE [LARGE SCALE GENOMIC DNA]</scope>
    <source>
        <strain evidence="1 2">NBRC 109434</strain>
    </source>
</reference>
<dbReference type="EMBL" id="BKAL01000007">
    <property type="protein sequence ID" value="GEP69391.1"/>
    <property type="molecule type" value="Genomic_DNA"/>
</dbReference>
<proteinExistence type="predicted"/>
<evidence type="ECO:0000313" key="2">
    <source>
        <dbReference type="Proteomes" id="UP000321798"/>
    </source>
</evidence>
<organism evidence="1 2">
    <name type="scientific">Cellulomonas soli</name>
    <dbReference type="NCBI Taxonomy" id="931535"/>
    <lineage>
        <taxon>Bacteria</taxon>
        <taxon>Bacillati</taxon>
        <taxon>Actinomycetota</taxon>
        <taxon>Actinomycetes</taxon>
        <taxon>Micrococcales</taxon>
        <taxon>Cellulomonadaceae</taxon>
        <taxon>Cellulomonas</taxon>
    </lineage>
</organism>